<organism evidence="2 4">
    <name type="scientific">Iris pallida</name>
    <name type="common">Sweet iris</name>
    <dbReference type="NCBI Taxonomy" id="29817"/>
    <lineage>
        <taxon>Eukaryota</taxon>
        <taxon>Viridiplantae</taxon>
        <taxon>Streptophyta</taxon>
        <taxon>Embryophyta</taxon>
        <taxon>Tracheophyta</taxon>
        <taxon>Spermatophyta</taxon>
        <taxon>Magnoliopsida</taxon>
        <taxon>Liliopsida</taxon>
        <taxon>Asparagales</taxon>
        <taxon>Iridaceae</taxon>
        <taxon>Iridoideae</taxon>
        <taxon>Irideae</taxon>
        <taxon>Iris</taxon>
    </lineage>
</organism>
<keyword evidence="4" id="KW-1185">Reference proteome</keyword>
<reference evidence="2" key="2">
    <citation type="submission" date="2023-04" db="EMBL/GenBank/DDBJ databases">
        <authorList>
            <person name="Bruccoleri R.E."/>
            <person name="Oakeley E.J."/>
            <person name="Faust A.-M."/>
            <person name="Dessus-Babus S."/>
            <person name="Altorfer M."/>
            <person name="Burckhardt D."/>
            <person name="Oertli M."/>
            <person name="Naumann U."/>
            <person name="Petersen F."/>
            <person name="Wong J."/>
        </authorList>
    </citation>
    <scope>NUCLEOTIDE SEQUENCE</scope>
    <source>
        <strain evidence="2">GSM-AAB239-AS_SAM_17_03QT</strain>
        <tissue evidence="2">Leaf</tissue>
    </source>
</reference>
<dbReference type="PANTHER" id="PTHR33401">
    <property type="entry name" value="LIGHT-HARVESTING COMPLEX-LIKE PROTEIN OHP2, CHLOROPLASTIC"/>
    <property type="match status" value="1"/>
</dbReference>
<feature type="region of interest" description="Disordered" evidence="1">
    <location>
        <begin position="1"/>
        <end position="63"/>
    </location>
</feature>
<protein>
    <submittedName>
        <fullName evidence="2">Uncharacterized protein</fullName>
    </submittedName>
</protein>
<dbReference type="PANTHER" id="PTHR33401:SF2">
    <property type="entry name" value="OS03G0138400 PROTEIN"/>
    <property type="match status" value="1"/>
</dbReference>
<dbReference type="Proteomes" id="UP001140949">
    <property type="component" value="Unassembled WGS sequence"/>
</dbReference>
<gene>
    <name evidence="2" type="ORF">M6B38_210690</name>
    <name evidence="3" type="ORF">M6B38_381035</name>
</gene>
<name>A0AAX6E440_IRIPA</name>
<evidence type="ECO:0000313" key="2">
    <source>
        <dbReference type="EMBL" id="KAJ6798729.1"/>
    </source>
</evidence>
<comment type="caution">
    <text evidence="2">The sequence shown here is derived from an EMBL/GenBank/DDBJ whole genome shotgun (WGS) entry which is preliminary data.</text>
</comment>
<proteinExistence type="predicted"/>
<evidence type="ECO:0000313" key="3">
    <source>
        <dbReference type="EMBL" id="KAJ6825305.1"/>
    </source>
</evidence>
<reference evidence="2" key="1">
    <citation type="journal article" date="2023" name="GigaByte">
        <title>Genome assembly of the bearded iris, Iris pallida Lam.</title>
        <authorList>
            <person name="Bruccoleri R.E."/>
            <person name="Oakeley E.J."/>
            <person name="Faust A.M.E."/>
            <person name="Altorfer M."/>
            <person name="Dessus-Babus S."/>
            <person name="Burckhardt D."/>
            <person name="Oertli M."/>
            <person name="Naumann U."/>
            <person name="Petersen F."/>
            <person name="Wong J."/>
        </authorList>
    </citation>
    <scope>NUCLEOTIDE SEQUENCE</scope>
    <source>
        <strain evidence="2">GSM-AAB239-AS_SAM_17_03QT</strain>
    </source>
</reference>
<feature type="compositionally biased region" description="Acidic residues" evidence="1">
    <location>
        <begin position="12"/>
        <end position="22"/>
    </location>
</feature>
<accession>A0AAX6E440</accession>
<dbReference type="EMBL" id="JANAVB010021736">
    <property type="protein sequence ID" value="KAJ6825305.1"/>
    <property type="molecule type" value="Genomic_DNA"/>
</dbReference>
<dbReference type="AlphaFoldDB" id="A0AAX6E440"/>
<dbReference type="EMBL" id="JANAVB010040218">
    <property type="protein sequence ID" value="KAJ6798729.1"/>
    <property type="molecule type" value="Genomic_DNA"/>
</dbReference>
<feature type="compositionally biased region" description="Basic residues" evidence="1">
    <location>
        <begin position="47"/>
        <end position="59"/>
    </location>
</feature>
<evidence type="ECO:0000256" key="1">
    <source>
        <dbReference type="SAM" id="MobiDB-lite"/>
    </source>
</evidence>
<evidence type="ECO:0000313" key="4">
    <source>
        <dbReference type="Proteomes" id="UP001140949"/>
    </source>
</evidence>
<sequence length="96" mass="10709">MDSVGKLVGEGEKEEGEGDGEMDLLLGTKPKPKLKLKPPAIGGLAKKERRQRGSSRRRVQWNDRNGNKLVEVLEFQRSDTSDSEDEYADSCICTIM</sequence>